<evidence type="ECO:0000313" key="2">
    <source>
        <dbReference type="EMBL" id="KIK33014.1"/>
    </source>
</evidence>
<dbReference type="STRING" id="930992.A0A0D0A491"/>
<gene>
    <name evidence="2" type="ORF">CY34DRAFT_110776</name>
</gene>
<organism evidence="2 3">
    <name type="scientific">Suillus luteus UH-Slu-Lm8-n1</name>
    <dbReference type="NCBI Taxonomy" id="930992"/>
    <lineage>
        <taxon>Eukaryota</taxon>
        <taxon>Fungi</taxon>
        <taxon>Dikarya</taxon>
        <taxon>Basidiomycota</taxon>
        <taxon>Agaricomycotina</taxon>
        <taxon>Agaricomycetes</taxon>
        <taxon>Agaricomycetidae</taxon>
        <taxon>Boletales</taxon>
        <taxon>Suillineae</taxon>
        <taxon>Suillaceae</taxon>
        <taxon>Suillus</taxon>
    </lineage>
</organism>
<dbReference type="HOGENOM" id="CLU_1384999_0_0_1"/>
<dbReference type="EMBL" id="KN836050">
    <property type="protein sequence ID" value="KIK33014.1"/>
    <property type="molecule type" value="Genomic_DNA"/>
</dbReference>
<name>A0A0D0A491_9AGAM</name>
<dbReference type="InParanoid" id="A0A0D0A491"/>
<keyword evidence="3" id="KW-1185">Reference proteome</keyword>
<evidence type="ECO:0000259" key="1">
    <source>
        <dbReference type="Pfam" id="PF18721"/>
    </source>
</evidence>
<dbReference type="InterPro" id="IPR040898">
    <property type="entry name" value="CxC6"/>
</dbReference>
<reference evidence="2 3" key="1">
    <citation type="submission" date="2014-04" db="EMBL/GenBank/DDBJ databases">
        <authorList>
            <consortium name="DOE Joint Genome Institute"/>
            <person name="Kuo A."/>
            <person name="Ruytinx J."/>
            <person name="Rineau F."/>
            <person name="Colpaert J."/>
            <person name="Kohler A."/>
            <person name="Nagy L.G."/>
            <person name="Floudas D."/>
            <person name="Copeland A."/>
            <person name="Barry K.W."/>
            <person name="Cichocki N."/>
            <person name="Veneault-Fourrey C."/>
            <person name="LaButti K."/>
            <person name="Lindquist E.A."/>
            <person name="Lipzen A."/>
            <person name="Lundell T."/>
            <person name="Morin E."/>
            <person name="Murat C."/>
            <person name="Sun H."/>
            <person name="Tunlid A."/>
            <person name="Henrissat B."/>
            <person name="Grigoriev I.V."/>
            <person name="Hibbett D.S."/>
            <person name="Martin F."/>
            <person name="Nordberg H.P."/>
            <person name="Cantor M.N."/>
            <person name="Hua S.X."/>
        </authorList>
    </citation>
    <scope>NUCLEOTIDE SEQUENCE [LARGE SCALE GENOMIC DNA]</scope>
    <source>
        <strain evidence="2 3">UH-Slu-Lm8-n1</strain>
    </source>
</reference>
<evidence type="ECO:0000313" key="3">
    <source>
        <dbReference type="Proteomes" id="UP000054485"/>
    </source>
</evidence>
<protein>
    <recommendedName>
        <fullName evidence="1">CxC6 like cysteine cluster associated with KDZ domain-containing protein</fullName>
    </recommendedName>
</protein>
<reference evidence="3" key="2">
    <citation type="submission" date="2015-01" db="EMBL/GenBank/DDBJ databases">
        <title>Evolutionary Origins and Diversification of the Mycorrhizal Mutualists.</title>
        <authorList>
            <consortium name="DOE Joint Genome Institute"/>
            <consortium name="Mycorrhizal Genomics Consortium"/>
            <person name="Kohler A."/>
            <person name="Kuo A."/>
            <person name="Nagy L.G."/>
            <person name="Floudas D."/>
            <person name="Copeland A."/>
            <person name="Barry K.W."/>
            <person name="Cichocki N."/>
            <person name="Veneault-Fourrey C."/>
            <person name="LaButti K."/>
            <person name="Lindquist E.A."/>
            <person name="Lipzen A."/>
            <person name="Lundell T."/>
            <person name="Morin E."/>
            <person name="Murat C."/>
            <person name="Riley R."/>
            <person name="Ohm R."/>
            <person name="Sun H."/>
            <person name="Tunlid A."/>
            <person name="Henrissat B."/>
            <person name="Grigoriev I.V."/>
            <person name="Hibbett D.S."/>
            <person name="Martin F."/>
        </authorList>
    </citation>
    <scope>NUCLEOTIDE SEQUENCE [LARGE SCALE GENOMIC DNA]</scope>
    <source>
        <strain evidence="3">UH-Slu-Lm8-n1</strain>
    </source>
</reference>
<dbReference type="Pfam" id="PF18721">
    <property type="entry name" value="CxC6"/>
    <property type="match status" value="1"/>
</dbReference>
<sequence length="197" mass="22267">MRERTERIITHGQEELPHACDGCLRVFEMPDGTLSRTEVVVTDGVTVGHPCCAVPRCTNPLANNRHRYCSINPAHKRLELVCAVEGCDRPVTCDDGDEWYEHDGRTGDTRLVQPAVTVSTGVDDDDDDDRSTRQLHHHNWCNIVEARQGQDVIKRMARRKEGDAKEASQEKIWICVGRKRDGWNDGRVGYLSTSKMV</sequence>
<feature type="domain" description="CxC6 like cysteine cluster associated with KDZ" evidence="1">
    <location>
        <begin position="41"/>
        <end position="92"/>
    </location>
</feature>
<proteinExistence type="predicted"/>
<accession>A0A0D0A491</accession>
<dbReference type="Proteomes" id="UP000054485">
    <property type="component" value="Unassembled WGS sequence"/>
</dbReference>
<dbReference type="OrthoDB" id="3055037at2759"/>
<dbReference type="AlphaFoldDB" id="A0A0D0A491"/>